<reference evidence="1" key="1">
    <citation type="submission" date="2021-01" db="EMBL/GenBank/DDBJ databases">
        <authorList>
            <consortium name="Genoscope - CEA"/>
            <person name="William W."/>
        </authorList>
    </citation>
    <scope>NUCLEOTIDE SEQUENCE</scope>
</reference>
<keyword evidence="2" id="KW-1185">Reference proteome</keyword>
<dbReference type="EMBL" id="CAJJDP010000089">
    <property type="protein sequence ID" value="CAD8187450.1"/>
    <property type="molecule type" value="Genomic_DNA"/>
</dbReference>
<evidence type="ECO:0000313" key="1">
    <source>
        <dbReference type="EMBL" id="CAD8187450.1"/>
    </source>
</evidence>
<dbReference type="Proteomes" id="UP000683925">
    <property type="component" value="Unassembled WGS sequence"/>
</dbReference>
<name>A0A8S1WFT9_PAROT</name>
<organism evidence="1 2">
    <name type="scientific">Paramecium octaurelia</name>
    <dbReference type="NCBI Taxonomy" id="43137"/>
    <lineage>
        <taxon>Eukaryota</taxon>
        <taxon>Sar</taxon>
        <taxon>Alveolata</taxon>
        <taxon>Ciliophora</taxon>
        <taxon>Intramacronucleata</taxon>
        <taxon>Oligohymenophorea</taxon>
        <taxon>Peniculida</taxon>
        <taxon>Parameciidae</taxon>
        <taxon>Paramecium</taxon>
    </lineage>
</organism>
<protein>
    <submittedName>
        <fullName evidence="1">Uncharacterized protein</fullName>
    </submittedName>
</protein>
<comment type="caution">
    <text evidence="1">The sequence shown here is derived from an EMBL/GenBank/DDBJ whole genome shotgun (WGS) entry which is preliminary data.</text>
</comment>
<gene>
    <name evidence="1" type="ORF">POCTA_138.1.T0900098</name>
</gene>
<proteinExistence type="predicted"/>
<accession>A0A8S1WFT9</accession>
<dbReference type="AlphaFoldDB" id="A0A8S1WFT9"/>
<evidence type="ECO:0000313" key="2">
    <source>
        <dbReference type="Proteomes" id="UP000683925"/>
    </source>
</evidence>
<sequence length="470" mass="54366">MSEEVCFTEIKKKNSSKHFPLIDLTEIKPQVSFLESLLQKKYQLNKKIQQYTLGKVYLESHNEKAIFRVFQDSDLNISSIFQKKLNKTSVDDDVMTTSSQIANANRQNRKDVIFRIFEVEKPQRPKQIPLEEMERSLFGTTQENNPFFTQQLQGANAIISMMRKAPLQLRTGITKNAIQRKKKALENVINQLSQSTSKQSYSHILIQQSKPQSCIEKLNSSQYYYARSKQDRNIINSSLLQDIGIIDLEIQKMTVDYETPTNQTQIMNSNNRLFNLKAIVSQLNQTDASKSDFKISLINKIKKSNGNHYKLHKYNEGSYSKLAESQRNSSNQKNMVEVKIIDIPKQNASTTKNQADVISPQNIIKSQNHQVKKLSLKINSERNKVNITQPIQKHNSFHAKKSSDIQMNQTHNVPKKLGDVHDEIKKIIKDGNKLEKAVKIYNTLKHLVQQQSIFQSREIVQKEYKNRIIQ</sequence>